<name>A0ABP0T7S2_9BRYO</name>
<evidence type="ECO:0000256" key="1">
    <source>
        <dbReference type="SAM" id="MobiDB-lite"/>
    </source>
</evidence>
<proteinExistence type="predicted"/>
<gene>
    <name evidence="2" type="ORF">CSSPTR1EN2_LOCUS203</name>
</gene>
<feature type="region of interest" description="Disordered" evidence="1">
    <location>
        <begin position="1"/>
        <end position="23"/>
    </location>
</feature>
<feature type="compositionally biased region" description="Low complexity" evidence="1">
    <location>
        <begin position="7"/>
        <end position="16"/>
    </location>
</feature>
<protein>
    <submittedName>
        <fullName evidence="2">Uncharacterized protein</fullName>
    </submittedName>
</protein>
<dbReference type="Proteomes" id="UP001497512">
    <property type="component" value="Chromosome 1"/>
</dbReference>
<organism evidence="2 3">
    <name type="scientific">Sphagnum troendelagicum</name>
    <dbReference type="NCBI Taxonomy" id="128251"/>
    <lineage>
        <taxon>Eukaryota</taxon>
        <taxon>Viridiplantae</taxon>
        <taxon>Streptophyta</taxon>
        <taxon>Embryophyta</taxon>
        <taxon>Bryophyta</taxon>
        <taxon>Sphagnophytina</taxon>
        <taxon>Sphagnopsida</taxon>
        <taxon>Sphagnales</taxon>
        <taxon>Sphagnaceae</taxon>
        <taxon>Sphagnum</taxon>
    </lineage>
</organism>
<sequence length="133" mass="14419">MGGIGAGKKAVGASSACPRSADCPRDCPRVRSSAPAFKKGSFALLFPNTNSFSSSQESQFFSQHSKFRATDSVPWCLLCTFRRSLLVALNKGVGDLLIQDLERKAEREVQCCNGGRPYISLQCSREAEPEARA</sequence>
<reference evidence="2 3" key="1">
    <citation type="submission" date="2024-02" db="EMBL/GenBank/DDBJ databases">
        <authorList>
            <consortium name="ELIXIR-Norway"/>
            <consortium name="Elixir Norway"/>
        </authorList>
    </citation>
    <scope>NUCLEOTIDE SEQUENCE [LARGE SCALE GENOMIC DNA]</scope>
</reference>
<evidence type="ECO:0000313" key="3">
    <source>
        <dbReference type="Proteomes" id="UP001497512"/>
    </source>
</evidence>
<keyword evidence="3" id="KW-1185">Reference proteome</keyword>
<dbReference type="EMBL" id="OZ019893">
    <property type="protein sequence ID" value="CAK9189552.1"/>
    <property type="molecule type" value="Genomic_DNA"/>
</dbReference>
<evidence type="ECO:0000313" key="2">
    <source>
        <dbReference type="EMBL" id="CAK9189552.1"/>
    </source>
</evidence>
<accession>A0ABP0T7S2</accession>